<dbReference type="EMBL" id="VMGK01000015">
    <property type="protein sequence ID" value="TSC92717.1"/>
    <property type="molecule type" value="Genomic_DNA"/>
</dbReference>
<feature type="domain" description="HicB-like antitoxin of toxin-antitoxin system" evidence="1">
    <location>
        <begin position="6"/>
        <end position="52"/>
    </location>
</feature>
<dbReference type="PANTHER" id="PTHR34504:SF4">
    <property type="entry name" value="ANTITOXIN HICB"/>
    <property type="match status" value="1"/>
</dbReference>
<accession>A0A554LIP9</accession>
<evidence type="ECO:0000313" key="3">
    <source>
        <dbReference type="Proteomes" id="UP000315689"/>
    </source>
</evidence>
<proteinExistence type="predicted"/>
<reference evidence="2 3" key="1">
    <citation type="submission" date="2017-07" db="EMBL/GenBank/DDBJ databases">
        <title>Mechanisms for carbon and nitrogen cycling indicate functional differentiation within the Candidate Phyla Radiation.</title>
        <authorList>
            <person name="Danczak R.E."/>
            <person name="Johnston M.D."/>
            <person name="Kenah C."/>
            <person name="Slattery M."/>
            <person name="Wrighton K.C."/>
            <person name="Wilkins M.J."/>
        </authorList>
    </citation>
    <scope>NUCLEOTIDE SEQUENCE [LARGE SCALE GENOMIC DNA]</scope>
    <source>
        <strain evidence="2">Licking1014_7</strain>
    </source>
</reference>
<evidence type="ECO:0000313" key="2">
    <source>
        <dbReference type="EMBL" id="TSC92717.1"/>
    </source>
</evidence>
<dbReference type="Proteomes" id="UP000315689">
    <property type="component" value="Unassembled WGS sequence"/>
</dbReference>
<gene>
    <name evidence="2" type="ORF">CEN89_503</name>
</gene>
<dbReference type="Gene3D" id="3.30.160.250">
    <property type="match status" value="1"/>
</dbReference>
<dbReference type="Pfam" id="PF15919">
    <property type="entry name" value="HicB_lk_antitox"/>
    <property type="match status" value="1"/>
</dbReference>
<evidence type="ECO:0000259" key="1">
    <source>
        <dbReference type="Pfam" id="PF15919"/>
    </source>
</evidence>
<organism evidence="2 3">
    <name type="scientific">Candidatus Berkelbacteria bacterium Licking1014_7</name>
    <dbReference type="NCBI Taxonomy" id="2017147"/>
    <lineage>
        <taxon>Bacteria</taxon>
        <taxon>Candidatus Berkelbacteria</taxon>
    </lineage>
</organism>
<dbReference type="InterPro" id="IPR035069">
    <property type="entry name" value="TTHA1013/TTHA0281-like"/>
</dbReference>
<dbReference type="SUPFAM" id="SSF143100">
    <property type="entry name" value="TTHA1013/TTHA0281-like"/>
    <property type="match status" value="1"/>
</dbReference>
<name>A0A554LIP9_9BACT</name>
<dbReference type="AlphaFoldDB" id="A0A554LIP9"/>
<dbReference type="InterPro" id="IPR051404">
    <property type="entry name" value="TA_system_antitoxin"/>
</dbReference>
<dbReference type="PANTHER" id="PTHR34504">
    <property type="entry name" value="ANTITOXIN HICB"/>
    <property type="match status" value="1"/>
</dbReference>
<comment type="caution">
    <text evidence="2">The sequence shown here is derived from an EMBL/GenBank/DDBJ whole genome shotgun (WGS) entry which is preliminary data.</text>
</comment>
<protein>
    <recommendedName>
        <fullName evidence="1">HicB-like antitoxin of toxin-antitoxin system domain-containing protein</fullName>
    </recommendedName>
</protein>
<sequence>MNKTIPIIIEKDETGYYVIECPLFSGCYAQGKTIKEAQTNFREALDLVLEEKENRQIWENYQPKSIRFETLTHAQNSSSFR</sequence>
<dbReference type="InterPro" id="IPR031807">
    <property type="entry name" value="HicB-like"/>
</dbReference>